<reference evidence="2" key="1">
    <citation type="journal article" date="2019" name="Int. J. Syst. Evol. Microbiol.">
        <title>The Global Catalogue of Microorganisms (GCM) 10K type strain sequencing project: providing services to taxonomists for standard genome sequencing and annotation.</title>
        <authorList>
            <consortium name="The Broad Institute Genomics Platform"/>
            <consortium name="The Broad Institute Genome Sequencing Center for Infectious Disease"/>
            <person name="Wu L."/>
            <person name="Ma J."/>
        </authorList>
    </citation>
    <scope>NUCLEOTIDE SEQUENCE [LARGE SCALE GENOMIC DNA]</scope>
    <source>
        <strain evidence="2">NCAIM B.02333</strain>
    </source>
</reference>
<dbReference type="EMBL" id="JBHRWW010000013">
    <property type="protein sequence ID" value="MFC3689786.1"/>
    <property type="molecule type" value="Genomic_DNA"/>
</dbReference>
<gene>
    <name evidence="1" type="ORF">ACFOLH_15665</name>
</gene>
<evidence type="ECO:0000313" key="2">
    <source>
        <dbReference type="Proteomes" id="UP001595685"/>
    </source>
</evidence>
<proteinExistence type="predicted"/>
<keyword evidence="2" id="KW-1185">Reference proteome</keyword>
<protein>
    <submittedName>
        <fullName evidence="1">Uncharacterized protein</fullName>
    </submittedName>
</protein>
<sequence>MLLMSAADVHARQDELALSRLDERPGLREVFEVERHETRPDRRTLYFDAVTGWRFVDLCDMCGGDLGYLEDAPALAALCTSCEEMEGVVTPSSGYQDSLAG</sequence>
<dbReference type="Proteomes" id="UP001595685">
    <property type="component" value="Unassembled WGS sequence"/>
</dbReference>
<comment type="caution">
    <text evidence="1">The sequence shown here is derived from an EMBL/GenBank/DDBJ whole genome shotgun (WGS) entry which is preliminary data.</text>
</comment>
<dbReference type="RefSeq" id="WP_340295809.1">
    <property type="nucleotide sequence ID" value="NZ_JBBEOI010000311.1"/>
</dbReference>
<accession>A0ABV7WIU0</accession>
<name>A0ABV7WIU0_9MICO</name>
<evidence type="ECO:0000313" key="1">
    <source>
        <dbReference type="EMBL" id="MFC3689786.1"/>
    </source>
</evidence>
<organism evidence="1 2">
    <name type="scientific">Aquipuribacter hungaricus</name>
    <dbReference type="NCBI Taxonomy" id="545624"/>
    <lineage>
        <taxon>Bacteria</taxon>
        <taxon>Bacillati</taxon>
        <taxon>Actinomycetota</taxon>
        <taxon>Actinomycetes</taxon>
        <taxon>Micrococcales</taxon>
        <taxon>Intrasporangiaceae</taxon>
        <taxon>Aquipuribacter</taxon>
    </lineage>
</organism>